<gene>
    <name evidence="2" type="ORF">LNINA_LOCUS8849</name>
</gene>
<dbReference type="EMBL" id="CAVLEF010000040">
    <property type="protein sequence ID" value="CAK1549564.1"/>
    <property type="molecule type" value="Genomic_DNA"/>
</dbReference>
<accession>A0AAV1JM92</accession>
<reference evidence="2 3" key="1">
    <citation type="submission" date="2023-11" db="EMBL/GenBank/DDBJ databases">
        <authorList>
            <person name="Okamura Y."/>
        </authorList>
    </citation>
    <scope>NUCLEOTIDE SEQUENCE [LARGE SCALE GENOMIC DNA]</scope>
</reference>
<dbReference type="AlphaFoldDB" id="A0AAV1JM92"/>
<organism evidence="2 3">
    <name type="scientific">Leptosia nina</name>
    <dbReference type="NCBI Taxonomy" id="320188"/>
    <lineage>
        <taxon>Eukaryota</taxon>
        <taxon>Metazoa</taxon>
        <taxon>Ecdysozoa</taxon>
        <taxon>Arthropoda</taxon>
        <taxon>Hexapoda</taxon>
        <taxon>Insecta</taxon>
        <taxon>Pterygota</taxon>
        <taxon>Neoptera</taxon>
        <taxon>Endopterygota</taxon>
        <taxon>Lepidoptera</taxon>
        <taxon>Glossata</taxon>
        <taxon>Ditrysia</taxon>
        <taxon>Papilionoidea</taxon>
        <taxon>Pieridae</taxon>
        <taxon>Pierinae</taxon>
        <taxon>Leptosia</taxon>
    </lineage>
</organism>
<evidence type="ECO:0000256" key="1">
    <source>
        <dbReference type="SAM" id="MobiDB-lite"/>
    </source>
</evidence>
<feature type="compositionally biased region" description="Low complexity" evidence="1">
    <location>
        <begin position="216"/>
        <end position="229"/>
    </location>
</feature>
<name>A0AAV1JM92_9NEOP</name>
<dbReference type="Proteomes" id="UP001497472">
    <property type="component" value="Unassembled WGS sequence"/>
</dbReference>
<comment type="caution">
    <text evidence="2">The sequence shown here is derived from an EMBL/GenBank/DDBJ whole genome shotgun (WGS) entry which is preliminary data.</text>
</comment>
<protein>
    <submittedName>
        <fullName evidence="2">Uncharacterized protein</fullName>
    </submittedName>
</protein>
<proteinExistence type="predicted"/>
<evidence type="ECO:0000313" key="2">
    <source>
        <dbReference type="EMBL" id="CAK1549564.1"/>
    </source>
</evidence>
<feature type="compositionally biased region" description="Low complexity" evidence="1">
    <location>
        <begin position="191"/>
        <end position="208"/>
    </location>
</feature>
<feature type="region of interest" description="Disordered" evidence="1">
    <location>
        <begin position="260"/>
        <end position="284"/>
    </location>
</feature>
<keyword evidence="3" id="KW-1185">Reference proteome</keyword>
<feature type="compositionally biased region" description="Polar residues" evidence="1">
    <location>
        <begin position="159"/>
        <end position="190"/>
    </location>
</feature>
<feature type="region of interest" description="Disordered" evidence="1">
    <location>
        <begin position="159"/>
        <end position="229"/>
    </location>
</feature>
<sequence length="284" mass="31469">MQYKTVSLAFFDNYGRNLQSSIMEVKYAIYLIILASIRHNVISTTTTKDVRTGVLLKPEKFINGVIDIVQSHKNKPTQNTQYPNYQQYPQQWNAQSNYQNGNFQNGFNSQTQYQGQFNSQNQYTYQNGFNQNFPQNGNYQGFNGQGQGQQYQIVYQNTPNQNGNQGSGQYFTTQPSQGVNQGTGQYQTSAGQYQGSGNYQGNQYQGSGQYQGGSGQYQSTGQFQGSGSDGQINGQGFMVSNGQAGPGPTCVCQAWTKPQADALSDTPTPDKVEKASDIMQSRMI</sequence>
<evidence type="ECO:0000313" key="3">
    <source>
        <dbReference type="Proteomes" id="UP001497472"/>
    </source>
</evidence>